<reference evidence="1 2" key="1">
    <citation type="submission" date="2019-06" db="EMBL/GenBank/DDBJ databases">
        <title>Whole genome shotgun sequence of Streptomyces spinoverrucosus NBRC 14228.</title>
        <authorList>
            <person name="Hosoyama A."/>
            <person name="Uohara A."/>
            <person name="Ohji S."/>
            <person name="Ichikawa N."/>
        </authorList>
    </citation>
    <scope>NUCLEOTIDE SEQUENCE [LARGE SCALE GENOMIC DNA]</scope>
    <source>
        <strain evidence="1 2">NBRC 14228</strain>
    </source>
</reference>
<protein>
    <recommendedName>
        <fullName evidence="3">Metallo-beta-lactamase domain-containing protein</fullName>
    </recommendedName>
</protein>
<dbReference type="InterPro" id="IPR036866">
    <property type="entry name" value="RibonucZ/Hydroxyglut_hydro"/>
</dbReference>
<dbReference type="Proteomes" id="UP000317881">
    <property type="component" value="Unassembled WGS sequence"/>
</dbReference>
<dbReference type="AlphaFoldDB" id="A0A4Y3VFJ8"/>
<name>A0A4Y3VFJ8_9ACTN</name>
<dbReference type="EMBL" id="BJND01000022">
    <property type="protein sequence ID" value="GEC05677.1"/>
    <property type="molecule type" value="Genomic_DNA"/>
</dbReference>
<comment type="caution">
    <text evidence="1">The sequence shown here is derived from an EMBL/GenBank/DDBJ whole genome shotgun (WGS) entry which is preliminary data.</text>
</comment>
<accession>A0A4Y3VFJ8</accession>
<keyword evidence="2" id="KW-1185">Reference proteome</keyword>
<sequence length="109" mass="11211">MSGCIRACQTLLDTGADVFVPGHGPLLDRSGVAEIRDRLSQMTEEATGHARCGVPLADAARLVMAGHVGSWAHPERLFTQTAASYAEAGVAGVPSSTLAMVEGMASLAC</sequence>
<dbReference type="SUPFAM" id="SSF56281">
    <property type="entry name" value="Metallo-hydrolase/oxidoreductase"/>
    <property type="match status" value="1"/>
</dbReference>
<proteinExistence type="predicted"/>
<organism evidence="1 2">
    <name type="scientific">Streptomyces spinoverrucosus</name>
    <dbReference type="NCBI Taxonomy" id="284043"/>
    <lineage>
        <taxon>Bacteria</taxon>
        <taxon>Bacillati</taxon>
        <taxon>Actinomycetota</taxon>
        <taxon>Actinomycetes</taxon>
        <taxon>Kitasatosporales</taxon>
        <taxon>Streptomycetaceae</taxon>
        <taxon>Streptomyces</taxon>
    </lineage>
</organism>
<evidence type="ECO:0008006" key="3">
    <source>
        <dbReference type="Google" id="ProtNLM"/>
    </source>
</evidence>
<evidence type="ECO:0000313" key="1">
    <source>
        <dbReference type="EMBL" id="GEC05677.1"/>
    </source>
</evidence>
<gene>
    <name evidence="1" type="ORF">SSP24_33320</name>
</gene>
<evidence type="ECO:0000313" key="2">
    <source>
        <dbReference type="Proteomes" id="UP000317881"/>
    </source>
</evidence>